<dbReference type="EMBL" id="JAAALK010000283">
    <property type="protein sequence ID" value="KAG8076595.1"/>
    <property type="molecule type" value="Genomic_DNA"/>
</dbReference>
<evidence type="ECO:0000313" key="3">
    <source>
        <dbReference type="EMBL" id="KAG8076595.1"/>
    </source>
</evidence>
<proteinExistence type="predicted"/>
<feature type="compositionally biased region" description="Polar residues" evidence="1">
    <location>
        <begin position="146"/>
        <end position="156"/>
    </location>
</feature>
<evidence type="ECO:0000256" key="1">
    <source>
        <dbReference type="SAM" id="MobiDB-lite"/>
    </source>
</evidence>
<sequence length="255" mass="29125">MDEALLTTFVEFYNKGDHAQNGWKSHVYTAVVKNVRDKCGVDITKDNIISRSKTFDKHYSIISKMLATSGFGWDWTRNRISVDSDAVWDDYINVKKIQDATCYRYKVVKFWDSISLVYCKDHATGEFARTPSENAKEMDVEDLSNKDSGSNTSISSDVGDDRRKRHRMNNHGITFLGDKLDSFVAVLKDDSSQDPKIVSPEEVVAVLKAIPDLDGDDDIFLDAYDFLISDDRKFNALLALPMGLRKKWMFKHINK</sequence>
<organism evidence="3 4">
    <name type="scientific">Zizania palustris</name>
    <name type="common">Northern wild rice</name>
    <dbReference type="NCBI Taxonomy" id="103762"/>
    <lineage>
        <taxon>Eukaryota</taxon>
        <taxon>Viridiplantae</taxon>
        <taxon>Streptophyta</taxon>
        <taxon>Embryophyta</taxon>
        <taxon>Tracheophyta</taxon>
        <taxon>Spermatophyta</taxon>
        <taxon>Magnoliopsida</taxon>
        <taxon>Liliopsida</taxon>
        <taxon>Poales</taxon>
        <taxon>Poaceae</taxon>
        <taxon>BOP clade</taxon>
        <taxon>Oryzoideae</taxon>
        <taxon>Oryzeae</taxon>
        <taxon>Zizaniinae</taxon>
        <taxon>Zizania</taxon>
    </lineage>
</organism>
<dbReference type="Proteomes" id="UP000729402">
    <property type="component" value="Unassembled WGS sequence"/>
</dbReference>
<protein>
    <recommendedName>
        <fullName evidence="2">Myb/SANT-like domain-containing protein</fullName>
    </recommendedName>
</protein>
<reference evidence="3" key="1">
    <citation type="journal article" date="2021" name="bioRxiv">
        <title>Whole Genome Assembly and Annotation of Northern Wild Rice, Zizania palustris L., Supports a Whole Genome Duplication in the Zizania Genus.</title>
        <authorList>
            <person name="Haas M."/>
            <person name="Kono T."/>
            <person name="Macchietto M."/>
            <person name="Millas R."/>
            <person name="McGilp L."/>
            <person name="Shao M."/>
            <person name="Duquette J."/>
            <person name="Hirsch C.N."/>
            <person name="Kimball J."/>
        </authorList>
    </citation>
    <scope>NUCLEOTIDE SEQUENCE</scope>
    <source>
        <tissue evidence="3">Fresh leaf tissue</tissue>
    </source>
</reference>
<dbReference type="AlphaFoldDB" id="A0A8J5SLR8"/>
<accession>A0A8J5SLR8</accession>
<dbReference type="Pfam" id="PF12776">
    <property type="entry name" value="Myb_DNA-bind_3"/>
    <property type="match status" value="1"/>
</dbReference>
<dbReference type="InterPro" id="IPR024752">
    <property type="entry name" value="Myb/SANT-like_dom"/>
</dbReference>
<evidence type="ECO:0000259" key="2">
    <source>
        <dbReference type="Pfam" id="PF12776"/>
    </source>
</evidence>
<feature type="region of interest" description="Disordered" evidence="1">
    <location>
        <begin position="133"/>
        <end position="164"/>
    </location>
</feature>
<dbReference type="PANTHER" id="PTHR46929">
    <property type="entry name" value="EXPRESSED PROTEIN"/>
    <property type="match status" value="1"/>
</dbReference>
<comment type="caution">
    <text evidence="3">The sequence shown here is derived from an EMBL/GenBank/DDBJ whole genome shotgun (WGS) entry which is preliminary data.</text>
</comment>
<keyword evidence="4" id="KW-1185">Reference proteome</keyword>
<reference evidence="3" key="2">
    <citation type="submission" date="2021-02" db="EMBL/GenBank/DDBJ databases">
        <authorList>
            <person name="Kimball J.A."/>
            <person name="Haas M.W."/>
            <person name="Macchietto M."/>
            <person name="Kono T."/>
            <person name="Duquette J."/>
            <person name="Shao M."/>
        </authorList>
    </citation>
    <scope>NUCLEOTIDE SEQUENCE</scope>
    <source>
        <tissue evidence="3">Fresh leaf tissue</tissue>
    </source>
</reference>
<gene>
    <name evidence="3" type="ORF">GUJ93_ZPchr0006g46033</name>
</gene>
<name>A0A8J5SLR8_ZIZPA</name>
<feature type="domain" description="Myb/SANT-like" evidence="2">
    <location>
        <begin position="1"/>
        <end position="91"/>
    </location>
</feature>
<evidence type="ECO:0000313" key="4">
    <source>
        <dbReference type="Proteomes" id="UP000729402"/>
    </source>
</evidence>
<dbReference type="PANTHER" id="PTHR46929:SF16">
    <property type="entry name" value="MYB_SANT-LIKE DOMAIN-CONTAINING PROTEIN"/>
    <property type="match status" value="1"/>
</dbReference>
<dbReference type="OrthoDB" id="635191at2759"/>